<evidence type="ECO:0000313" key="2">
    <source>
        <dbReference type="Proteomes" id="UP000789525"/>
    </source>
</evidence>
<dbReference type="EMBL" id="CAJVPT010028131">
    <property type="protein sequence ID" value="CAG8686333.1"/>
    <property type="molecule type" value="Genomic_DNA"/>
</dbReference>
<evidence type="ECO:0000313" key="1">
    <source>
        <dbReference type="EMBL" id="CAG8686333.1"/>
    </source>
</evidence>
<gene>
    <name evidence="1" type="ORF">ACOLOM_LOCUS9573</name>
</gene>
<accession>A0ACA9P056</accession>
<name>A0ACA9P056_9GLOM</name>
<sequence length="141" mass="15682">STTRKTITGKEATKGSCYSGDRRQEYFGILTSIVSAEENEQSISLSGMILLVILFEDKRTQRFIQAFDLQLAQELIRGGRSITLVNMPVSFTDRGFTLLSDGACCEEATSQTQGRIAYFSQNEPGFMDNDARGFHKNAEYG</sequence>
<feature type="non-terminal residue" evidence="1">
    <location>
        <position position="1"/>
    </location>
</feature>
<reference evidence="1" key="1">
    <citation type="submission" date="2021-06" db="EMBL/GenBank/DDBJ databases">
        <authorList>
            <person name="Kallberg Y."/>
            <person name="Tangrot J."/>
            <person name="Rosling A."/>
        </authorList>
    </citation>
    <scope>NUCLEOTIDE SEQUENCE</scope>
    <source>
        <strain evidence="1">CL356</strain>
    </source>
</reference>
<keyword evidence="2" id="KW-1185">Reference proteome</keyword>
<organism evidence="1 2">
    <name type="scientific">Acaulospora colombiana</name>
    <dbReference type="NCBI Taxonomy" id="27376"/>
    <lineage>
        <taxon>Eukaryota</taxon>
        <taxon>Fungi</taxon>
        <taxon>Fungi incertae sedis</taxon>
        <taxon>Mucoromycota</taxon>
        <taxon>Glomeromycotina</taxon>
        <taxon>Glomeromycetes</taxon>
        <taxon>Diversisporales</taxon>
        <taxon>Acaulosporaceae</taxon>
        <taxon>Acaulospora</taxon>
    </lineage>
</organism>
<dbReference type="Proteomes" id="UP000789525">
    <property type="component" value="Unassembled WGS sequence"/>
</dbReference>
<proteinExistence type="predicted"/>
<protein>
    <submittedName>
        <fullName evidence="1">15252_t:CDS:1</fullName>
    </submittedName>
</protein>
<comment type="caution">
    <text evidence="1">The sequence shown here is derived from an EMBL/GenBank/DDBJ whole genome shotgun (WGS) entry which is preliminary data.</text>
</comment>